<dbReference type="SUPFAM" id="SSF46785">
    <property type="entry name" value="Winged helix' DNA-binding domain"/>
    <property type="match status" value="1"/>
</dbReference>
<dbReference type="EMBL" id="CP017754">
    <property type="protein sequence ID" value="AOZ04714.1"/>
    <property type="molecule type" value="Genomic_DNA"/>
</dbReference>
<organism evidence="7 8">
    <name type="scientific">Cupriavidus malaysiensis</name>
    <dbReference type="NCBI Taxonomy" id="367825"/>
    <lineage>
        <taxon>Bacteria</taxon>
        <taxon>Pseudomonadati</taxon>
        <taxon>Pseudomonadota</taxon>
        <taxon>Betaproteobacteria</taxon>
        <taxon>Burkholderiales</taxon>
        <taxon>Burkholderiaceae</taxon>
        <taxon>Cupriavidus</taxon>
    </lineage>
</organism>
<evidence type="ECO:0000259" key="5">
    <source>
        <dbReference type="PROSITE" id="PS51077"/>
    </source>
</evidence>
<dbReference type="PROSITE" id="PS51078">
    <property type="entry name" value="ICLR_ED"/>
    <property type="match status" value="1"/>
</dbReference>
<dbReference type="Pfam" id="PF09339">
    <property type="entry name" value="HTH_IclR"/>
    <property type="match status" value="1"/>
</dbReference>
<dbReference type="SUPFAM" id="SSF55781">
    <property type="entry name" value="GAF domain-like"/>
    <property type="match status" value="1"/>
</dbReference>
<keyword evidence="1" id="KW-0805">Transcription regulation</keyword>
<sequence>MKSKTAAPPAPPSRPARAPRSTPETAAAPPPAGPAAQEDSTGGVGAVTRALRVLEAFGVNDPQLSLAELSRRTGIHKTTVLRLARTLAADHYLVQTEDGGWRLGRAAGWLGACYQATFNVQEVVEPVLRELAIQTGESASFYVREGGQRICLVRVEGPQAIRHHVRIGAALPLDSGSPGRVILAFSGESGEPYEMIRRRGFHLSLGEREPEVSSVSAPVFGLHWRLLGSMCISGPTARLDETRLTELAQTVMDAANRLSYAMAGSQREPMQIGRPATWHP</sequence>
<dbReference type="RefSeq" id="WP_071068525.1">
    <property type="nucleotide sequence ID" value="NZ_CP017754.1"/>
</dbReference>
<evidence type="ECO:0000256" key="1">
    <source>
        <dbReference type="ARBA" id="ARBA00023015"/>
    </source>
</evidence>
<dbReference type="PANTHER" id="PTHR30136:SF39">
    <property type="entry name" value="TRANSCRIPTIONAL REGULATORY PROTEIN"/>
    <property type="match status" value="1"/>
</dbReference>
<evidence type="ECO:0000256" key="2">
    <source>
        <dbReference type="ARBA" id="ARBA00023125"/>
    </source>
</evidence>
<evidence type="ECO:0000256" key="3">
    <source>
        <dbReference type="ARBA" id="ARBA00023163"/>
    </source>
</evidence>
<feature type="domain" description="IclR-ED" evidence="6">
    <location>
        <begin position="106"/>
        <end position="264"/>
    </location>
</feature>
<dbReference type="Gene3D" id="1.10.10.10">
    <property type="entry name" value="Winged helix-like DNA-binding domain superfamily/Winged helix DNA-binding domain"/>
    <property type="match status" value="1"/>
</dbReference>
<evidence type="ECO:0000313" key="8">
    <source>
        <dbReference type="Proteomes" id="UP000177515"/>
    </source>
</evidence>
<keyword evidence="3" id="KW-0804">Transcription</keyword>
<gene>
    <name evidence="7" type="ORF">BKK80_01830</name>
</gene>
<dbReference type="InterPro" id="IPR014757">
    <property type="entry name" value="Tscrpt_reg_IclR_C"/>
</dbReference>
<feature type="region of interest" description="Disordered" evidence="4">
    <location>
        <begin position="1"/>
        <end position="43"/>
    </location>
</feature>
<proteinExistence type="predicted"/>
<feature type="compositionally biased region" description="Low complexity" evidence="4">
    <location>
        <begin position="15"/>
        <end position="27"/>
    </location>
</feature>
<dbReference type="Pfam" id="PF01614">
    <property type="entry name" value="IclR_C"/>
    <property type="match status" value="2"/>
</dbReference>
<keyword evidence="8" id="KW-1185">Reference proteome</keyword>
<dbReference type="InterPro" id="IPR036390">
    <property type="entry name" value="WH_DNA-bd_sf"/>
</dbReference>
<dbReference type="SMART" id="SM00346">
    <property type="entry name" value="HTH_ICLR"/>
    <property type="match status" value="1"/>
</dbReference>
<dbReference type="InterPro" id="IPR050707">
    <property type="entry name" value="HTH_MetabolicPath_Reg"/>
</dbReference>
<dbReference type="PROSITE" id="PS51077">
    <property type="entry name" value="HTH_ICLR"/>
    <property type="match status" value="1"/>
</dbReference>
<dbReference type="InterPro" id="IPR029016">
    <property type="entry name" value="GAF-like_dom_sf"/>
</dbReference>
<protein>
    <submittedName>
        <fullName evidence="7">IclR family transcriptional regulator</fullName>
    </submittedName>
</protein>
<accession>A0ABM6F0W1</accession>
<keyword evidence="2" id="KW-0238">DNA-binding</keyword>
<dbReference type="InterPro" id="IPR005471">
    <property type="entry name" value="Tscrpt_reg_IclR_N"/>
</dbReference>
<dbReference type="PANTHER" id="PTHR30136">
    <property type="entry name" value="HELIX-TURN-HELIX TRANSCRIPTIONAL REGULATOR, ICLR FAMILY"/>
    <property type="match status" value="1"/>
</dbReference>
<evidence type="ECO:0000313" key="7">
    <source>
        <dbReference type="EMBL" id="AOZ04714.1"/>
    </source>
</evidence>
<dbReference type="Gene3D" id="3.30.450.40">
    <property type="match status" value="2"/>
</dbReference>
<dbReference type="Proteomes" id="UP000177515">
    <property type="component" value="Chromosome 1"/>
</dbReference>
<dbReference type="InterPro" id="IPR036388">
    <property type="entry name" value="WH-like_DNA-bd_sf"/>
</dbReference>
<evidence type="ECO:0000256" key="4">
    <source>
        <dbReference type="SAM" id="MobiDB-lite"/>
    </source>
</evidence>
<feature type="domain" description="HTH iclR-type" evidence="5">
    <location>
        <begin position="44"/>
        <end position="105"/>
    </location>
</feature>
<reference evidence="7 8" key="1">
    <citation type="submission" date="2016-10" db="EMBL/GenBank/DDBJ databases">
        <title>Complete genome sequences of three Cupriavidus strains isolated from various Malaysian environments.</title>
        <authorList>
            <person name="Abdullah A.A.-A."/>
            <person name="Shafie N.A.H."/>
            <person name="Lau N.S."/>
        </authorList>
    </citation>
    <scope>NUCLEOTIDE SEQUENCE [LARGE SCALE GENOMIC DNA]</scope>
    <source>
        <strain evidence="7 8">USMAA1020</strain>
    </source>
</reference>
<evidence type="ECO:0000259" key="6">
    <source>
        <dbReference type="PROSITE" id="PS51078"/>
    </source>
</evidence>
<name>A0ABM6F0W1_9BURK</name>